<dbReference type="InterPro" id="IPR035901">
    <property type="entry name" value="GIY-YIG_endonuc_sf"/>
</dbReference>
<sequence length="375" mass="41854">MTDLAPSLASPPSSSPSAPPRLAFVDLETTGTAPHSDRITEIGIVQVDEDGVREWSSLVNPERPIPRMIQSLTGISNAMVAGAPRFAELAGDIAARLRGYTFIAHNAGFDYGFLRHEFQRAGLPFRAQVLCTVRLSRRLYPHYRSHGLDALIARHGLRVEVRHRALDDARLIWHFWQDIHREFPAAHIAGIADALSGRLEWPAALDPDLPDRLPETPGVYTLRNANGVALYVGRADRLRDKILAHFQPARWRSAKAGRLAAQVHDLAWQETGGALGALLHENRLLRALEPLHNRRSRGTAPQAAAEWPYPGPVGIRESRLIHVLHGWQFIGTASSDETMHELLDGSRAGYDHDVYRILRDRLHLVPLLKWDAPPR</sequence>
<dbReference type="AlphaFoldDB" id="A0A3P4AYG7"/>
<proteinExistence type="predicted"/>
<dbReference type="SUPFAM" id="SSF82771">
    <property type="entry name" value="GIY-YIG endonuclease"/>
    <property type="match status" value="1"/>
</dbReference>
<evidence type="ECO:0000313" key="8">
    <source>
        <dbReference type="Proteomes" id="UP000277294"/>
    </source>
</evidence>
<comment type="function">
    <text evidence="2">DNA polymerase III is a complex, multichain enzyme responsible for most of the replicative synthesis in bacteria. The epsilon subunit contain the editing function and is a proofreading 3'-5' exonuclease.</text>
</comment>
<protein>
    <recommendedName>
        <fullName evidence="1">DNA-directed DNA polymerase</fullName>
        <ecNumber evidence="1">2.7.7.7</ecNumber>
    </recommendedName>
</protein>
<feature type="domain" description="GIY-YIG" evidence="6">
    <location>
        <begin position="215"/>
        <end position="294"/>
    </location>
</feature>
<feature type="region of interest" description="Disordered" evidence="5">
    <location>
        <begin position="1"/>
        <end position="20"/>
    </location>
</feature>
<dbReference type="Proteomes" id="UP000277294">
    <property type="component" value="Unassembled WGS sequence"/>
</dbReference>
<dbReference type="CDD" id="cd06127">
    <property type="entry name" value="DEDDh"/>
    <property type="match status" value="1"/>
</dbReference>
<dbReference type="InterPro" id="IPR036397">
    <property type="entry name" value="RNaseH_sf"/>
</dbReference>
<comment type="subunit">
    <text evidence="3">DNA polymerase III contains a core (composed of alpha, epsilon and theta chains) that associates with a tau subunit. This core dimerizes to form the POLIII' complex. PolIII' associates with the gamma complex (composed of gamma, delta, delta', psi and chi chains) and with the beta chain to form the complete DNA polymerase III complex.</text>
</comment>
<organism evidence="7 8">
    <name type="scientific">Pigmentiphaga humi</name>
    <dbReference type="NCBI Taxonomy" id="2478468"/>
    <lineage>
        <taxon>Bacteria</taxon>
        <taxon>Pseudomonadati</taxon>
        <taxon>Pseudomonadota</taxon>
        <taxon>Betaproteobacteria</taxon>
        <taxon>Burkholderiales</taxon>
        <taxon>Alcaligenaceae</taxon>
        <taxon>Pigmentiphaga</taxon>
    </lineage>
</organism>
<dbReference type="InterPro" id="IPR013520">
    <property type="entry name" value="Ribonucl_H"/>
</dbReference>
<evidence type="ECO:0000256" key="3">
    <source>
        <dbReference type="ARBA" id="ARBA00026073"/>
    </source>
</evidence>
<dbReference type="GO" id="GO:0006289">
    <property type="term" value="P:nucleotide-excision repair"/>
    <property type="evidence" value="ECO:0007669"/>
    <property type="project" value="InterPro"/>
</dbReference>
<reference evidence="7 8" key="1">
    <citation type="submission" date="2018-10" db="EMBL/GenBank/DDBJ databases">
        <authorList>
            <person name="Criscuolo A."/>
        </authorList>
    </citation>
    <scope>NUCLEOTIDE SEQUENCE [LARGE SCALE GENOMIC DNA]</scope>
    <source>
        <strain evidence="7">DnA1</strain>
    </source>
</reference>
<dbReference type="InterPro" id="IPR000305">
    <property type="entry name" value="GIY-YIG_endonuc"/>
</dbReference>
<dbReference type="InterPro" id="IPR012337">
    <property type="entry name" value="RNaseH-like_sf"/>
</dbReference>
<gene>
    <name evidence="7" type="ORF">PIGHUM_01164</name>
</gene>
<evidence type="ECO:0000313" key="7">
    <source>
        <dbReference type="EMBL" id="VCU69104.1"/>
    </source>
</evidence>
<dbReference type="Gene3D" id="3.40.1440.10">
    <property type="entry name" value="GIY-YIG endonuclease"/>
    <property type="match status" value="1"/>
</dbReference>
<dbReference type="CDD" id="cd10434">
    <property type="entry name" value="GIY-YIG_UvrC_Cho"/>
    <property type="match status" value="1"/>
</dbReference>
<dbReference type="OrthoDB" id="9804290at2"/>
<dbReference type="PANTHER" id="PTHR30231">
    <property type="entry name" value="DNA POLYMERASE III SUBUNIT EPSILON"/>
    <property type="match status" value="1"/>
</dbReference>
<dbReference type="GO" id="GO:0003887">
    <property type="term" value="F:DNA-directed DNA polymerase activity"/>
    <property type="evidence" value="ECO:0007669"/>
    <property type="project" value="UniProtKB-EC"/>
</dbReference>
<evidence type="ECO:0000256" key="2">
    <source>
        <dbReference type="ARBA" id="ARBA00025483"/>
    </source>
</evidence>
<dbReference type="InterPro" id="IPR006054">
    <property type="entry name" value="DnaQ"/>
</dbReference>
<evidence type="ECO:0000256" key="4">
    <source>
        <dbReference type="ARBA" id="ARBA00049244"/>
    </source>
</evidence>
<dbReference type="RefSeq" id="WP_124078462.1">
    <property type="nucleotide sequence ID" value="NZ_UWPJ01000010.1"/>
</dbReference>
<dbReference type="InterPro" id="IPR047296">
    <property type="entry name" value="GIY-YIG_UvrC_Cho"/>
</dbReference>
<dbReference type="GO" id="GO:0008408">
    <property type="term" value="F:3'-5' exonuclease activity"/>
    <property type="evidence" value="ECO:0007669"/>
    <property type="project" value="TreeGrafter"/>
</dbReference>
<dbReference type="Pfam" id="PF00929">
    <property type="entry name" value="RNase_T"/>
    <property type="match status" value="1"/>
</dbReference>
<dbReference type="GO" id="GO:0045004">
    <property type="term" value="P:DNA replication proofreading"/>
    <property type="evidence" value="ECO:0007669"/>
    <property type="project" value="TreeGrafter"/>
</dbReference>
<dbReference type="GO" id="GO:0005829">
    <property type="term" value="C:cytosol"/>
    <property type="evidence" value="ECO:0007669"/>
    <property type="project" value="TreeGrafter"/>
</dbReference>
<dbReference type="PANTHER" id="PTHR30231:SF37">
    <property type="entry name" value="EXODEOXYRIBONUCLEASE 10"/>
    <property type="match status" value="1"/>
</dbReference>
<comment type="catalytic activity">
    <reaction evidence="4">
        <text>DNA(n) + a 2'-deoxyribonucleoside 5'-triphosphate = DNA(n+1) + diphosphate</text>
        <dbReference type="Rhea" id="RHEA:22508"/>
        <dbReference type="Rhea" id="RHEA-COMP:17339"/>
        <dbReference type="Rhea" id="RHEA-COMP:17340"/>
        <dbReference type="ChEBI" id="CHEBI:33019"/>
        <dbReference type="ChEBI" id="CHEBI:61560"/>
        <dbReference type="ChEBI" id="CHEBI:173112"/>
        <dbReference type="EC" id="2.7.7.7"/>
    </reaction>
</comment>
<evidence type="ECO:0000256" key="1">
    <source>
        <dbReference type="ARBA" id="ARBA00012417"/>
    </source>
</evidence>
<dbReference type="SUPFAM" id="SSF53098">
    <property type="entry name" value="Ribonuclease H-like"/>
    <property type="match status" value="1"/>
</dbReference>
<dbReference type="SMART" id="SM00465">
    <property type="entry name" value="GIYc"/>
    <property type="match status" value="1"/>
</dbReference>
<dbReference type="SMART" id="SM00479">
    <property type="entry name" value="EXOIII"/>
    <property type="match status" value="1"/>
</dbReference>
<evidence type="ECO:0000259" key="6">
    <source>
        <dbReference type="PROSITE" id="PS50164"/>
    </source>
</evidence>
<dbReference type="EC" id="2.7.7.7" evidence="1"/>
<evidence type="ECO:0000256" key="5">
    <source>
        <dbReference type="SAM" id="MobiDB-lite"/>
    </source>
</evidence>
<dbReference type="EMBL" id="UWPJ01000010">
    <property type="protein sequence ID" value="VCU69104.1"/>
    <property type="molecule type" value="Genomic_DNA"/>
</dbReference>
<name>A0A3P4AYG7_9BURK</name>
<dbReference type="GO" id="GO:0003677">
    <property type="term" value="F:DNA binding"/>
    <property type="evidence" value="ECO:0007669"/>
    <property type="project" value="InterPro"/>
</dbReference>
<accession>A0A3P4AYG7</accession>
<keyword evidence="8" id="KW-1185">Reference proteome</keyword>
<dbReference type="NCBIfam" id="TIGR00573">
    <property type="entry name" value="dnaq"/>
    <property type="match status" value="1"/>
</dbReference>
<dbReference type="PROSITE" id="PS50164">
    <property type="entry name" value="GIY_YIG"/>
    <property type="match status" value="1"/>
</dbReference>
<dbReference type="FunFam" id="3.30.420.10:FF:000045">
    <property type="entry name" value="3'-5' exonuclease DinG"/>
    <property type="match status" value="1"/>
</dbReference>
<dbReference type="Gene3D" id="3.30.420.10">
    <property type="entry name" value="Ribonuclease H-like superfamily/Ribonuclease H"/>
    <property type="match status" value="1"/>
</dbReference>
<feature type="compositionally biased region" description="Low complexity" evidence="5">
    <location>
        <begin position="1"/>
        <end position="12"/>
    </location>
</feature>